<proteinExistence type="predicted"/>
<dbReference type="InterPro" id="IPR037045">
    <property type="entry name" value="S8pro/Inhibitor_I9_sf"/>
</dbReference>
<dbReference type="PANTHER" id="PTHR48222:SF4">
    <property type="entry name" value="PROTEINASE INHIBITOR, PROPEPTIDE"/>
    <property type="match status" value="1"/>
</dbReference>
<gene>
    <name evidence="3" type="ORF">CTI12_AA630540</name>
</gene>
<protein>
    <submittedName>
        <fullName evidence="3">Proteinase inhibitor, propeptide, Peptidase S8, subtilisin-related protein</fullName>
    </submittedName>
</protein>
<dbReference type="InterPro" id="IPR010259">
    <property type="entry name" value="S8pro/Inhibitor_I9"/>
</dbReference>
<reference evidence="3 4" key="1">
    <citation type="journal article" date="2018" name="Mol. Plant">
        <title>The genome of Artemisia annua provides insight into the evolution of Asteraceae family and artemisinin biosynthesis.</title>
        <authorList>
            <person name="Shen Q."/>
            <person name="Zhang L."/>
            <person name="Liao Z."/>
            <person name="Wang S."/>
            <person name="Yan T."/>
            <person name="Shi P."/>
            <person name="Liu M."/>
            <person name="Fu X."/>
            <person name="Pan Q."/>
            <person name="Wang Y."/>
            <person name="Lv Z."/>
            <person name="Lu X."/>
            <person name="Zhang F."/>
            <person name="Jiang W."/>
            <person name="Ma Y."/>
            <person name="Chen M."/>
            <person name="Hao X."/>
            <person name="Li L."/>
            <person name="Tang Y."/>
            <person name="Lv G."/>
            <person name="Zhou Y."/>
            <person name="Sun X."/>
            <person name="Brodelius P.E."/>
            <person name="Rose J.K.C."/>
            <person name="Tang K."/>
        </authorList>
    </citation>
    <scope>NUCLEOTIDE SEQUENCE [LARGE SCALE GENOMIC DNA]</scope>
    <source>
        <strain evidence="4">cv. Huhao1</strain>
        <tissue evidence="3">Leaf</tissue>
    </source>
</reference>
<evidence type="ECO:0000313" key="3">
    <source>
        <dbReference type="EMBL" id="PWA16194.1"/>
    </source>
</evidence>
<feature type="region of interest" description="Disordered" evidence="1">
    <location>
        <begin position="1"/>
        <end position="21"/>
    </location>
</feature>
<keyword evidence="4" id="KW-1185">Reference proteome</keyword>
<organism evidence="3 4">
    <name type="scientific">Artemisia annua</name>
    <name type="common">Sweet wormwood</name>
    <dbReference type="NCBI Taxonomy" id="35608"/>
    <lineage>
        <taxon>Eukaryota</taxon>
        <taxon>Viridiplantae</taxon>
        <taxon>Streptophyta</taxon>
        <taxon>Embryophyta</taxon>
        <taxon>Tracheophyta</taxon>
        <taxon>Spermatophyta</taxon>
        <taxon>Magnoliopsida</taxon>
        <taxon>eudicotyledons</taxon>
        <taxon>Gunneridae</taxon>
        <taxon>Pentapetalae</taxon>
        <taxon>asterids</taxon>
        <taxon>campanulids</taxon>
        <taxon>Asterales</taxon>
        <taxon>Asteraceae</taxon>
        <taxon>Asteroideae</taxon>
        <taxon>Anthemideae</taxon>
        <taxon>Artemisiinae</taxon>
        <taxon>Artemisia</taxon>
    </lineage>
</organism>
<dbReference type="EMBL" id="PKPP01032665">
    <property type="protein sequence ID" value="PWA16194.1"/>
    <property type="molecule type" value="Genomic_DNA"/>
</dbReference>
<dbReference type="Gene3D" id="3.30.70.80">
    <property type="entry name" value="Peptidase S8 propeptide/proteinase inhibitor I9"/>
    <property type="match status" value="1"/>
</dbReference>
<dbReference type="AlphaFoldDB" id="A0A2U1K8Y9"/>
<evidence type="ECO:0000256" key="1">
    <source>
        <dbReference type="SAM" id="MobiDB-lite"/>
    </source>
</evidence>
<dbReference type="Pfam" id="PF05922">
    <property type="entry name" value="Inhibitor_I9"/>
    <property type="match status" value="1"/>
</dbReference>
<sequence length="108" mass="11515">MAEEPKSTEQTPATPTAAEGEVHIIYTEQPPQGLEPETHHLNTLTSVIGSEEAAKGVLLYVYKHAACGFSAKLTPDQVEQISKQPGVLQVVKSGTAQLHSGPAQTRNL</sequence>
<dbReference type="OrthoDB" id="687377at2759"/>
<evidence type="ECO:0000313" key="4">
    <source>
        <dbReference type="Proteomes" id="UP000245207"/>
    </source>
</evidence>
<dbReference type="Proteomes" id="UP000245207">
    <property type="component" value="Unassembled WGS sequence"/>
</dbReference>
<dbReference type="STRING" id="35608.A0A2U1K8Y9"/>
<feature type="domain" description="Inhibitor I9" evidence="2">
    <location>
        <begin position="35"/>
        <end position="99"/>
    </location>
</feature>
<evidence type="ECO:0000259" key="2">
    <source>
        <dbReference type="Pfam" id="PF05922"/>
    </source>
</evidence>
<comment type="caution">
    <text evidence="3">The sequence shown here is derived from an EMBL/GenBank/DDBJ whole genome shotgun (WGS) entry which is preliminary data.</text>
</comment>
<dbReference type="PANTHER" id="PTHR48222">
    <property type="entry name" value="PROTEINASE INHIBITOR, PROPEPTIDE"/>
    <property type="match status" value="1"/>
</dbReference>
<name>A0A2U1K8Y9_ARTAN</name>
<accession>A0A2U1K8Y9</accession>